<protein>
    <submittedName>
        <fullName evidence="6">Branched-chain amino acid transport system substrate-binding protein</fullName>
    </submittedName>
</protein>
<dbReference type="Gene3D" id="3.40.50.2300">
    <property type="match status" value="2"/>
</dbReference>
<proteinExistence type="inferred from homology"/>
<dbReference type="PANTHER" id="PTHR30483:SF6">
    <property type="entry name" value="PERIPLASMIC BINDING PROTEIN OF ABC TRANSPORTER FOR NATURAL AMINO ACIDS"/>
    <property type="match status" value="1"/>
</dbReference>
<comment type="similarity">
    <text evidence="1">Belongs to the leucine-binding protein family.</text>
</comment>
<dbReference type="CDD" id="cd06347">
    <property type="entry name" value="PBP1_ABC_LivK_ligand_binding-like"/>
    <property type="match status" value="1"/>
</dbReference>
<evidence type="ECO:0000313" key="7">
    <source>
        <dbReference type="Proteomes" id="UP000198894"/>
    </source>
</evidence>
<reference evidence="7" key="1">
    <citation type="submission" date="2016-10" db="EMBL/GenBank/DDBJ databases">
        <authorList>
            <person name="Varghese N."/>
            <person name="Submissions S."/>
        </authorList>
    </citation>
    <scope>NUCLEOTIDE SEQUENCE [LARGE SCALE GENOMIC DNA]</scope>
    <source>
        <strain evidence="7">CGMCC 1.11022</strain>
    </source>
</reference>
<dbReference type="InterPro" id="IPR028081">
    <property type="entry name" value="Leu-bd"/>
</dbReference>
<evidence type="ECO:0000313" key="6">
    <source>
        <dbReference type="EMBL" id="SDI72443.1"/>
    </source>
</evidence>
<dbReference type="RefSeq" id="WP_091591686.1">
    <property type="nucleotide sequence ID" value="NZ_FNEE01000002.1"/>
</dbReference>
<dbReference type="SUPFAM" id="SSF53822">
    <property type="entry name" value="Periplasmic binding protein-like I"/>
    <property type="match status" value="1"/>
</dbReference>
<keyword evidence="7" id="KW-1185">Reference proteome</keyword>
<keyword evidence="3" id="KW-0813">Transport</keyword>
<evidence type="ECO:0000256" key="1">
    <source>
        <dbReference type="ARBA" id="ARBA00010062"/>
    </source>
</evidence>
<dbReference type="Proteomes" id="UP000198894">
    <property type="component" value="Unassembled WGS sequence"/>
</dbReference>
<dbReference type="EMBL" id="FNEE01000002">
    <property type="protein sequence ID" value="SDI72443.1"/>
    <property type="molecule type" value="Genomic_DNA"/>
</dbReference>
<dbReference type="InterPro" id="IPR028082">
    <property type="entry name" value="Peripla_BP_I"/>
</dbReference>
<name>A0A1G8MX33_9HYPH</name>
<evidence type="ECO:0000256" key="2">
    <source>
        <dbReference type="ARBA" id="ARBA00022729"/>
    </source>
</evidence>
<sequence length="390" mass="40591">MPKLYRLHRAALYAAVFGMTLALVSKASAEEIIIGAATAQTGGLAPYDQPALAGLRMALDELNAKGGLGGQYIAKLIIKDTRSDTAQTATVAQELIDAGAKIMITPCDADPSISAGQLTQPLGIPTLTLCGSAPVLTAAVGDVMFGTYPADNVQATAVANFAIAEGKKKVYLLTSPDSTYTANLPEYFGKVFEKKGGAVVGRGTFTMGQPDFSAEITNIKSLADQPDLIMTAAYEPDFPAFIQQLRGAGVTVPVYGADAIGTPTVKGLGKLVDGVVYTAAGYAEPGSKLEAFNTAFAKYAGHAPESTYEVNGYEIGLILDQAVKTAGSDDPKAIRDAIAGLKDFDGITGKITYAGTDRMPLRPVALMRYEGGEGKHIQTMIPDAADVPAP</sequence>
<keyword evidence="3" id="KW-0029">Amino-acid transport</keyword>
<dbReference type="AlphaFoldDB" id="A0A1G8MX33"/>
<dbReference type="InterPro" id="IPR051010">
    <property type="entry name" value="BCAA_transport"/>
</dbReference>
<dbReference type="PANTHER" id="PTHR30483">
    <property type="entry name" value="LEUCINE-SPECIFIC-BINDING PROTEIN"/>
    <property type="match status" value="1"/>
</dbReference>
<evidence type="ECO:0000259" key="5">
    <source>
        <dbReference type="Pfam" id="PF13458"/>
    </source>
</evidence>
<dbReference type="Pfam" id="PF13458">
    <property type="entry name" value="Peripla_BP_6"/>
    <property type="match status" value="1"/>
</dbReference>
<feature type="chain" id="PRO_5011695704" evidence="4">
    <location>
        <begin position="30"/>
        <end position="390"/>
    </location>
</feature>
<evidence type="ECO:0000256" key="4">
    <source>
        <dbReference type="SAM" id="SignalP"/>
    </source>
</evidence>
<evidence type="ECO:0000256" key="3">
    <source>
        <dbReference type="ARBA" id="ARBA00022970"/>
    </source>
</evidence>
<keyword evidence="2 4" id="KW-0732">Signal</keyword>
<feature type="signal peptide" evidence="4">
    <location>
        <begin position="1"/>
        <end position="29"/>
    </location>
</feature>
<gene>
    <name evidence="6" type="ORF">SAMN05428953_102707</name>
</gene>
<feature type="domain" description="Leucine-binding protein" evidence="5">
    <location>
        <begin position="32"/>
        <end position="372"/>
    </location>
</feature>
<dbReference type="GO" id="GO:0006865">
    <property type="term" value="P:amino acid transport"/>
    <property type="evidence" value="ECO:0007669"/>
    <property type="project" value="UniProtKB-KW"/>
</dbReference>
<accession>A0A1G8MX33</accession>
<organism evidence="6 7">
    <name type="scientific">Mesorhizobium muleiense</name>
    <dbReference type="NCBI Taxonomy" id="1004279"/>
    <lineage>
        <taxon>Bacteria</taxon>
        <taxon>Pseudomonadati</taxon>
        <taxon>Pseudomonadota</taxon>
        <taxon>Alphaproteobacteria</taxon>
        <taxon>Hyphomicrobiales</taxon>
        <taxon>Phyllobacteriaceae</taxon>
        <taxon>Mesorhizobium</taxon>
    </lineage>
</organism>